<keyword evidence="5" id="KW-0479">Metal-binding</keyword>
<dbReference type="SMART" id="SM00343">
    <property type="entry name" value="ZnF_C2HC"/>
    <property type="match status" value="2"/>
</dbReference>
<keyword evidence="5" id="KW-0863">Zinc-finger</keyword>
<dbReference type="PANTHER" id="PTHR13493:SF3">
    <property type="entry name" value="RRNA N6-ADENOSINE-METHYLTRANSFERASE ZCCHC4"/>
    <property type="match status" value="1"/>
</dbReference>
<dbReference type="GO" id="GO:0003676">
    <property type="term" value="F:nucleic acid binding"/>
    <property type="evidence" value="ECO:0007669"/>
    <property type="project" value="InterPro"/>
</dbReference>
<keyword evidence="4" id="KW-0808">Transferase</keyword>
<feature type="domain" description="CCHC-type" evidence="6">
    <location>
        <begin position="375"/>
        <end position="389"/>
    </location>
</feature>
<dbReference type="PROSITE" id="PS50158">
    <property type="entry name" value="ZF_CCHC"/>
    <property type="match status" value="1"/>
</dbReference>
<dbReference type="Gene3D" id="4.10.60.10">
    <property type="entry name" value="Zinc finger, CCHC-type"/>
    <property type="match status" value="1"/>
</dbReference>
<dbReference type="Pfam" id="PF10237">
    <property type="entry name" value="N6-adenineMlase"/>
    <property type="match status" value="1"/>
</dbReference>
<dbReference type="PANTHER" id="PTHR13493">
    <property type="entry name" value="ZINC FINGER CCHC DOMAIN-CONTAINING"/>
    <property type="match status" value="1"/>
</dbReference>
<keyword evidence="8" id="KW-1185">Reference proteome</keyword>
<dbReference type="FunCoup" id="B4MNR2">
    <property type="interactions" value="1663"/>
</dbReference>
<dbReference type="HOGENOM" id="CLU_712260_0_0_1"/>
<reference evidence="7 8" key="1">
    <citation type="journal article" date="2007" name="Nature">
        <title>Evolution of genes and genomes on the Drosophila phylogeny.</title>
        <authorList>
            <consortium name="Drosophila 12 Genomes Consortium"/>
            <person name="Clark A.G."/>
            <person name="Eisen M.B."/>
            <person name="Smith D.R."/>
            <person name="Bergman C.M."/>
            <person name="Oliver B."/>
            <person name="Markow T.A."/>
            <person name="Kaufman T.C."/>
            <person name="Kellis M."/>
            <person name="Gelbart W."/>
            <person name="Iyer V.N."/>
            <person name="Pollard D.A."/>
            <person name="Sackton T.B."/>
            <person name="Larracuente A.M."/>
            <person name="Singh N.D."/>
            <person name="Abad J.P."/>
            <person name="Abt D.N."/>
            <person name="Adryan B."/>
            <person name="Aguade M."/>
            <person name="Akashi H."/>
            <person name="Anderson W.W."/>
            <person name="Aquadro C.F."/>
            <person name="Ardell D.H."/>
            <person name="Arguello R."/>
            <person name="Artieri C.G."/>
            <person name="Barbash D.A."/>
            <person name="Barker D."/>
            <person name="Barsanti P."/>
            <person name="Batterham P."/>
            <person name="Batzoglou S."/>
            <person name="Begun D."/>
            <person name="Bhutkar A."/>
            <person name="Blanco E."/>
            <person name="Bosak S.A."/>
            <person name="Bradley R.K."/>
            <person name="Brand A.D."/>
            <person name="Brent M.R."/>
            <person name="Brooks A.N."/>
            <person name="Brown R.H."/>
            <person name="Butlin R.K."/>
            <person name="Caggese C."/>
            <person name="Calvi B.R."/>
            <person name="Bernardo de Carvalho A."/>
            <person name="Caspi A."/>
            <person name="Castrezana S."/>
            <person name="Celniker S.E."/>
            <person name="Chang J.L."/>
            <person name="Chapple C."/>
            <person name="Chatterji S."/>
            <person name="Chinwalla A."/>
            <person name="Civetta A."/>
            <person name="Clifton S.W."/>
            <person name="Comeron J.M."/>
            <person name="Costello J.C."/>
            <person name="Coyne J.A."/>
            <person name="Daub J."/>
            <person name="David R.G."/>
            <person name="Delcher A.L."/>
            <person name="Delehaunty K."/>
            <person name="Do C.B."/>
            <person name="Ebling H."/>
            <person name="Edwards K."/>
            <person name="Eickbush T."/>
            <person name="Evans J.D."/>
            <person name="Filipski A."/>
            <person name="Findeiss S."/>
            <person name="Freyhult E."/>
            <person name="Fulton L."/>
            <person name="Fulton R."/>
            <person name="Garcia A.C."/>
            <person name="Gardiner A."/>
            <person name="Garfield D.A."/>
            <person name="Garvin B.E."/>
            <person name="Gibson G."/>
            <person name="Gilbert D."/>
            <person name="Gnerre S."/>
            <person name="Godfrey J."/>
            <person name="Good R."/>
            <person name="Gotea V."/>
            <person name="Gravely B."/>
            <person name="Greenberg A.J."/>
            <person name="Griffiths-Jones S."/>
            <person name="Gross S."/>
            <person name="Guigo R."/>
            <person name="Gustafson E.A."/>
            <person name="Haerty W."/>
            <person name="Hahn M.W."/>
            <person name="Halligan D.L."/>
            <person name="Halpern A.L."/>
            <person name="Halter G.M."/>
            <person name="Han M.V."/>
            <person name="Heger A."/>
            <person name="Hillier L."/>
            <person name="Hinrichs A.S."/>
            <person name="Holmes I."/>
            <person name="Hoskins R.A."/>
            <person name="Hubisz M.J."/>
            <person name="Hultmark D."/>
            <person name="Huntley M.A."/>
            <person name="Jaffe D.B."/>
            <person name="Jagadeeshan S."/>
            <person name="Jeck W.R."/>
            <person name="Johnson J."/>
            <person name="Jones C.D."/>
            <person name="Jordan W.C."/>
            <person name="Karpen G.H."/>
            <person name="Kataoka E."/>
            <person name="Keightley P.D."/>
            <person name="Kheradpour P."/>
            <person name="Kirkness E.F."/>
            <person name="Koerich L.B."/>
            <person name="Kristiansen K."/>
            <person name="Kudrna D."/>
            <person name="Kulathinal R.J."/>
            <person name="Kumar S."/>
            <person name="Kwok R."/>
            <person name="Lander E."/>
            <person name="Langley C.H."/>
            <person name="Lapoint R."/>
            <person name="Lazzaro B.P."/>
            <person name="Lee S.J."/>
            <person name="Levesque L."/>
            <person name="Li R."/>
            <person name="Lin C.F."/>
            <person name="Lin M.F."/>
            <person name="Lindblad-Toh K."/>
            <person name="Llopart A."/>
            <person name="Long M."/>
            <person name="Low L."/>
            <person name="Lozovsky E."/>
            <person name="Lu J."/>
            <person name="Luo M."/>
            <person name="Machado C.A."/>
            <person name="Makalowski W."/>
            <person name="Marzo M."/>
            <person name="Matsuda M."/>
            <person name="Matzkin L."/>
            <person name="McAllister B."/>
            <person name="McBride C.S."/>
            <person name="McKernan B."/>
            <person name="McKernan K."/>
            <person name="Mendez-Lago M."/>
            <person name="Minx P."/>
            <person name="Mollenhauer M.U."/>
            <person name="Montooth K."/>
            <person name="Mount S.M."/>
            <person name="Mu X."/>
            <person name="Myers E."/>
            <person name="Negre B."/>
            <person name="Newfeld S."/>
            <person name="Nielsen R."/>
            <person name="Noor M.A."/>
            <person name="O'Grady P."/>
            <person name="Pachter L."/>
            <person name="Papaceit M."/>
            <person name="Parisi M.J."/>
            <person name="Parisi M."/>
            <person name="Parts L."/>
            <person name="Pedersen J.S."/>
            <person name="Pesole G."/>
            <person name="Phillippy A.M."/>
            <person name="Ponting C.P."/>
            <person name="Pop M."/>
            <person name="Porcelli D."/>
            <person name="Powell J.R."/>
            <person name="Prohaska S."/>
            <person name="Pruitt K."/>
            <person name="Puig M."/>
            <person name="Quesneville H."/>
            <person name="Ram K.R."/>
            <person name="Rand D."/>
            <person name="Rasmussen M.D."/>
            <person name="Reed L.K."/>
            <person name="Reenan R."/>
            <person name="Reily A."/>
            <person name="Remington K.A."/>
            <person name="Rieger T.T."/>
            <person name="Ritchie M.G."/>
            <person name="Robin C."/>
            <person name="Rogers Y.H."/>
            <person name="Rohde C."/>
            <person name="Rozas J."/>
            <person name="Rubenfield M.J."/>
            <person name="Ruiz A."/>
            <person name="Russo S."/>
            <person name="Salzberg S.L."/>
            <person name="Sanchez-Gracia A."/>
            <person name="Saranga D.J."/>
            <person name="Sato H."/>
            <person name="Schaeffer S.W."/>
            <person name="Schatz M.C."/>
            <person name="Schlenke T."/>
            <person name="Schwartz R."/>
            <person name="Segarra C."/>
            <person name="Singh R.S."/>
            <person name="Sirot L."/>
            <person name="Sirota M."/>
            <person name="Sisneros N.B."/>
            <person name="Smith C.D."/>
            <person name="Smith T.F."/>
            <person name="Spieth J."/>
            <person name="Stage D.E."/>
            <person name="Stark A."/>
            <person name="Stephan W."/>
            <person name="Strausberg R.L."/>
            <person name="Strempel S."/>
            <person name="Sturgill D."/>
            <person name="Sutton G."/>
            <person name="Sutton G.G."/>
            <person name="Tao W."/>
            <person name="Teichmann S."/>
            <person name="Tobari Y.N."/>
            <person name="Tomimura Y."/>
            <person name="Tsolas J.M."/>
            <person name="Valente V.L."/>
            <person name="Venter E."/>
            <person name="Venter J.C."/>
            <person name="Vicario S."/>
            <person name="Vieira F.G."/>
            <person name="Vilella A.J."/>
            <person name="Villasante A."/>
            <person name="Walenz B."/>
            <person name="Wang J."/>
            <person name="Wasserman M."/>
            <person name="Watts T."/>
            <person name="Wilson D."/>
            <person name="Wilson R.K."/>
            <person name="Wing R.A."/>
            <person name="Wolfner M.F."/>
            <person name="Wong A."/>
            <person name="Wong G.K."/>
            <person name="Wu C.I."/>
            <person name="Wu G."/>
            <person name="Yamamoto D."/>
            <person name="Yang H.P."/>
            <person name="Yang S.P."/>
            <person name="Yorke J.A."/>
            <person name="Yoshida K."/>
            <person name="Zdobnov E."/>
            <person name="Zhang P."/>
            <person name="Zhang Y."/>
            <person name="Zimin A.V."/>
            <person name="Baldwin J."/>
            <person name="Abdouelleil A."/>
            <person name="Abdulkadir J."/>
            <person name="Abebe A."/>
            <person name="Abera B."/>
            <person name="Abreu J."/>
            <person name="Acer S.C."/>
            <person name="Aftuck L."/>
            <person name="Alexander A."/>
            <person name="An P."/>
            <person name="Anderson E."/>
            <person name="Anderson S."/>
            <person name="Arachi H."/>
            <person name="Azer M."/>
            <person name="Bachantsang P."/>
            <person name="Barry A."/>
            <person name="Bayul T."/>
            <person name="Berlin A."/>
            <person name="Bessette D."/>
            <person name="Bloom T."/>
            <person name="Blye J."/>
            <person name="Boguslavskiy L."/>
            <person name="Bonnet C."/>
            <person name="Boukhgalter B."/>
            <person name="Bourzgui I."/>
            <person name="Brown A."/>
            <person name="Cahill P."/>
            <person name="Channer S."/>
            <person name="Cheshatsang Y."/>
            <person name="Chuda L."/>
            <person name="Citroen M."/>
            <person name="Collymore A."/>
            <person name="Cooke P."/>
            <person name="Costello M."/>
            <person name="D'Aco K."/>
            <person name="Daza R."/>
            <person name="De Haan G."/>
            <person name="DeGray S."/>
            <person name="DeMaso C."/>
            <person name="Dhargay N."/>
            <person name="Dooley K."/>
            <person name="Dooley E."/>
            <person name="Doricent M."/>
            <person name="Dorje P."/>
            <person name="Dorjee K."/>
            <person name="Dupes A."/>
            <person name="Elong R."/>
            <person name="Falk J."/>
            <person name="Farina A."/>
            <person name="Faro S."/>
            <person name="Ferguson D."/>
            <person name="Fisher S."/>
            <person name="Foley C.D."/>
            <person name="Franke A."/>
            <person name="Friedrich D."/>
            <person name="Gadbois L."/>
            <person name="Gearin G."/>
            <person name="Gearin C.R."/>
            <person name="Giannoukos G."/>
            <person name="Goode T."/>
            <person name="Graham J."/>
            <person name="Grandbois E."/>
            <person name="Grewal S."/>
            <person name="Gyaltsen K."/>
            <person name="Hafez N."/>
            <person name="Hagos B."/>
            <person name="Hall J."/>
            <person name="Henson C."/>
            <person name="Hollinger A."/>
            <person name="Honan T."/>
            <person name="Huard M.D."/>
            <person name="Hughes L."/>
            <person name="Hurhula B."/>
            <person name="Husby M.E."/>
            <person name="Kamat A."/>
            <person name="Kanga B."/>
            <person name="Kashin S."/>
            <person name="Khazanovich D."/>
            <person name="Kisner P."/>
            <person name="Lance K."/>
            <person name="Lara M."/>
            <person name="Lee W."/>
            <person name="Lennon N."/>
            <person name="Letendre F."/>
            <person name="LeVine R."/>
            <person name="Lipovsky A."/>
            <person name="Liu X."/>
            <person name="Liu J."/>
            <person name="Liu S."/>
            <person name="Lokyitsang T."/>
            <person name="Lokyitsang Y."/>
            <person name="Lubonja R."/>
            <person name="Lui A."/>
            <person name="MacDonald P."/>
            <person name="Magnisalis V."/>
            <person name="Maru K."/>
            <person name="Matthews C."/>
            <person name="McCusker W."/>
            <person name="McDonough S."/>
            <person name="Mehta T."/>
            <person name="Meldrim J."/>
            <person name="Meneus L."/>
            <person name="Mihai O."/>
            <person name="Mihalev A."/>
            <person name="Mihova T."/>
            <person name="Mittelman R."/>
            <person name="Mlenga V."/>
            <person name="Montmayeur A."/>
            <person name="Mulrain L."/>
            <person name="Navidi A."/>
            <person name="Naylor J."/>
            <person name="Negash T."/>
            <person name="Nguyen T."/>
            <person name="Nguyen N."/>
            <person name="Nicol R."/>
            <person name="Norbu C."/>
            <person name="Norbu N."/>
            <person name="Novod N."/>
            <person name="O'Neill B."/>
            <person name="Osman S."/>
            <person name="Markiewicz E."/>
            <person name="Oyono O.L."/>
            <person name="Patti C."/>
            <person name="Phunkhang P."/>
            <person name="Pierre F."/>
            <person name="Priest M."/>
            <person name="Raghuraman S."/>
            <person name="Rege F."/>
            <person name="Reyes R."/>
            <person name="Rise C."/>
            <person name="Rogov P."/>
            <person name="Ross K."/>
            <person name="Ryan E."/>
            <person name="Settipalli S."/>
            <person name="Shea T."/>
            <person name="Sherpa N."/>
            <person name="Shi L."/>
            <person name="Shih D."/>
            <person name="Sparrow T."/>
            <person name="Spaulding J."/>
            <person name="Stalker J."/>
            <person name="Stange-Thomann N."/>
            <person name="Stavropoulos S."/>
            <person name="Stone C."/>
            <person name="Strader C."/>
            <person name="Tesfaye S."/>
            <person name="Thomson T."/>
            <person name="Thoulutsang Y."/>
            <person name="Thoulutsang D."/>
            <person name="Topham K."/>
            <person name="Topping I."/>
            <person name="Tsamla T."/>
            <person name="Vassiliev H."/>
            <person name="Vo A."/>
            <person name="Wangchuk T."/>
            <person name="Wangdi T."/>
            <person name="Weiand M."/>
            <person name="Wilkinson J."/>
            <person name="Wilson A."/>
            <person name="Yadav S."/>
            <person name="Young G."/>
            <person name="Yu Q."/>
            <person name="Zembek L."/>
            <person name="Zhong D."/>
            <person name="Zimmer A."/>
            <person name="Zwirko Z."/>
            <person name="Jaffe D.B."/>
            <person name="Alvarez P."/>
            <person name="Brockman W."/>
            <person name="Butler J."/>
            <person name="Chin C."/>
            <person name="Gnerre S."/>
            <person name="Grabherr M."/>
            <person name="Kleber M."/>
            <person name="Mauceli E."/>
            <person name="MacCallum I."/>
        </authorList>
    </citation>
    <scope>NUCLEOTIDE SEQUENCE [LARGE SCALE GENOMIC DNA]</scope>
    <source>
        <strain evidence="8">Tucson 14030-0811.24</strain>
    </source>
</reference>
<evidence type="ECO:0000313" key="8">
    <source>
        <dbReference type="Proteomes" id="UP000007798"/>
    </source>
</evidence>
<dbReference type="OrthoDB" id="431817at2759"/>
<keyword evidence="3" id="KW-0489">Methyltransferase</keyword>
<dbReference type="InParanoid" id="B4MNR2"/>
<dbReference type="STRING" id="7260.B4MNR2"/>
<dbReference type="AlphaFoldDB" id="B4MNR2"/>
<dbReference type="InterPro" id="IPR041370">
    <property type="entry name" value="Mlase_EEF1AKMT1/ZCCHC4"/>
</dbReference>
<keyword evidence="2" id="KW-0963">Cytoplasm</keyword>
<dbReference type="InterPro" id="IPR001878">
    <property type="entry name" value="Znf_CCHC"/>
</dbReference>
<dbReference type="SMR" id="B4MNR2"/>
<organism evidence="7 8">
    <name type="scientific">Drosophila willistoni</name>
    <name type="common">Fruit fly</name>
    <dbReference type="NCBI Taxonomy" id="7260"/>
    <lineage>
        <taxon>Eukaryota</taxon>
        <taxon>Metazoa</taxon>
        <taxon>Ecdysozoa</taxon>
        <taxon>Arthropoda</taxon>
        <taxon>Hexapoda</taxon>
        <taxon>Insecta</taxon>
        <taxon>Pterygota</taxon>
        <taxon>Neoptera</taxon>
        <taxon>Endopterygota</taxon>
        <taxon>Diptera</taxon>
        <taxon>Brachycera</taxon>
        <taxon>Muscomorpha</taxon>
        <taxon>Ephydroidea</taxon>
        <taxon>Drosophilidae</taxon>
        <taxon>Drosophila</taxon>
        <taxon>Sophophora</taxon>
    </lineage>
</organism>
<gene>
    <name evidence="7" type="primary">Dwil\GK19525</name>
    <name evidence="7" type="ORF">Dwil_GK19525</name>
</gene>
<feature type="non-terminal residue" evidence="7">
    <location>
        <position position="1"/>
    </location>
</feature>
<comment type="subcellular location">
    <subcellularLocation>
        <location evidence="1">Cytoplasm</location>
    </subcellularLocation>
</comment>
<proteinExistence type="predicted"/>
<evidence type="ECO:0000256" key="5">
    <source>
        <dbReference type="PROSITE-ProRule" id="PRU00047"/>
    </source>
</evidence>
<dbReference type="GO" id="GO:0008988">
    <property type="term" value="F:rRNA (adenine-N6-)-methyltransferase activity"/>
    <property type="evidence" value="ECO:0007669"/>
    <property type="project" value="InterPro"/>
</dbReference>
<accession>B4MNR2</accession>
<dbReference type="Proteomes" id="UP000007798">
    <property type="component" value="Unassembled WGS sequence"/>
</dbReference>
<dbReference type="GO" id="GO:0005737">
    <property type="term" value="C:cytoplasm"/>
    <property type="evidence" value="ECO:0007669"/>
    <property type="project" value="UniProtKB-SubCell"/>
</dbReference>
<evidence type="ECO:0000256" key="2">
    <source>
        <dbReference type="ARBA" id="ARBA00022490"/>
    </source>
</evidence>
<dbReference type="GO" id="GO:0008270">
    <property type="term" value="F:zinc ion binding"/>
    <property type="evidence" value="ECO:0007669"/>
    <property type="project" value="UniProtKB-KW"/>
</dbReference>
<protein>
    <recommendedName>
        <fullName evidence="6">CCHC-type domain-containing protein</fullName>
    </recommendedName>
</protein>
<dbReference type="KEGG" id="dwi:6639855"/>
<dbReference type="GO" id="GO:0005730">
    <property type="term" value="C:nucleolus"/>
    <property type="evidence" value="ECO:0007669"/>
    <property type="project" value="TreeGrafter"/>
</dbReference>
<name>B4MNR2_DROWI</name>
<dbReference type="PROSITE" id="PS50216">
    <property type="entry name" value="DHHC"/>
    <property type="match status" value="1"/>
</dbReference>
<evidence type="ECO:0000259" key="6">
    <source>
        <dbReference type="PROSITE" id="PS50158"/>
    </source>
</evidence>
<keyword evidence="5" id="KW-0862">Zinc</keyword>
<dbReference type="eggNOG" id="KOG4399">
    <property type="taxonomic scope" value="Eukaryota"/>
</dbReference>
<sequence length="443" mass="51803">KEKLLIQLEEDDAEATEQHPSCAHGPTILFYRQSQKPQDGYYACSAHRDAKLCKFQMPASKWKGESIKRELSKRTHPLINQERIGRSKIVDPTLSMQALEQDAVNAQYFFDANALAFLAEQCQLLGITKVVCMGTPRLHFHLRDKCKNIQTFLLDLDERFASHLGPKEFCHYNMCNNHFFYDRRPFEDFLRGSITDRVLIATDPPFGCRTELIAHTLHSLRRLHNRLNQIPWTPLSIFWIYPYFAYNYIKQQMPEMEMSDYLINYTNHSRYTNVGDESRAYGSPVRLFTNVPLDQLNLTTREGYKFCPKCEKHTAQTTTHCDLCGKCSSQNGQIYRHCLSCDMCVKPNYVHCQNCRRCTQREGHICSLYQSMQICWLCGSRGHIESNCRVLEKVKKTKAMSTQRGQCCLLCGRKDHRERRCKQRNKYFNETEFMGQKTIEFRG</sequence>
<evidence type="ECO:0000256" key="1">
    <source>
        <dbReference type="ARBA" id="ARBA00004496"/>
    </source>
</evidence>
<evidence type="ECO:0000313" key="7">
    <source>
        <dbReference type="EMBL" id="EDW73751.2"/>
    </source>
</evidence>
<dbReference type="InterPro" id="IPR039846">
    <property type="entry name" value="ZCCHC4"/>
</dbReference>
<dbReference type="EMBL" id="CH963848">
    <property type="protein sequence ID" value="EDW73751.2"/>
    <property type="molecule type" value="Genomic_DNA"/>
</dbReference>
<evidence type="ECO:0000256" key="3">
    <source>
        <dbReference type="ARBA" id="ARBA00022603"/>
    </source>
</evidence>
<evidence type="ECO:0000256" key="4">
    <source>
        <dbReference type="ARBA" id="ARBA00022679"/>
    </source>
</evidence>